<sequence length="156" mass="18202">MKLEEAAELLNISRTTLYRYRKKLGIVSETKDDVDVTHFEQLKKEARQTVKYTKKIDLDKIIDEAVVKDLYLLEKSDPFEVLQLKTQFNNNKKLIDSLQKEIDLMIASGEIPDKFILDSMEKFQKLNMKIMSDIEKVKPQADNLSNMIKEKLANYG</sequence>
<dbReference type="RefSeq" id="WP_003105315.1">
    <property type="nucleotide sequence ID" value="NZ_AEUT02000001.1"/>
</dbReference>
<dbReference type="AlphaFoldDB" id="F1Z0P4"/>
<evidence type="ECO:0000313" key="1">
    <source>
        <dbReference type="EMBL" id="EGE54650.1"/>
    </source>
</evidence>
<gene>
    <name evidence="1" type="ORF">SPB_0688</name>
</gene>
<dbReference type="GeneID" id="61421867"/>
<evidence type="ECO:0000313" key="2">
    <source>
        <dbReference type="Proteomes" id="UP000003732"/>
    </source>
</evidence>
<name>F1Z0P4_9STRE</name>
<proteinExistence type="predicted"/>
<protein>
    <submittedName>
        <fullName evidence="1">Uncharacterized protein</fullName>
    </submittedName>
</protein>
<accession>F1Z0P4</accession>
<dbReference type="EMBL" id="AEUT02000001">
    <property type="protein sequence ID" value="EGE54650.1"/>
    <property type="molecule type" value="Genomic_DNA"/>
</dbReference>
<dbReference type="Proteomes" id="UP000003732">
    <property type="component" value="Unassembled WGS sequence"/>
</dbReference>
<dbReference type="HOGENOM" id="CLU_1685607_0_0_9"/>
<reference evidence="1 2" key="1">
    <citation type="submission" date="2011-02" db="EMBL/GenBank/DDBJ databases">
        <authorList>
            <person name="Stanhope M.J."/>
            <person name="Durkin A.S."/>
            <person name="Hostetler J."/>
            <person name="Kim M."/>
            <person name="Radune D."/>
            <person name="Singh I."/>
            <person name="Town C.D."/>
        </authorList>
    </citation>
    <scope>NUCLEOTIDE SEQUENCE [LARGE SCALE GENOMIC DNA]</scope>
    <source>
        <strain evidence="1 2">NCFD 2020</strain>
    </source>
</reference>
<organism evidence="1 2">
    <name type="scientific">Streptococcus parauberis NCFD 2020</name>
    <dbReference type="NCBI Taxonomy" id="873447"/>
    <lineage>
        <taxon>Bacteria</taxon>
        <taxon>Bacillati</taxon>
        <taxon>Bacillota</taxon>
        <taxon>Bacilli</taxon>
        <taxon>Lactobacillales</taxon>
        <taxon>Streptococcaceae</taxon>
        <taxon>Streptococcus</taxon>
    </lineage>
</organism>
<dbReference type="Gene3D" id="1.10.10.60">
    <property type="entry name" value="Homeodomain-like"/>
    <property type="match status" value="1"/>
</dbReference>
<comment type="caution">
    <text evidence="1">The sequence shown here is derived from an EMBL/GenBank/DDBJ whole genome shotgun (WGS) entry which is preliminary data.</text>
</comment>